<name>A0A1I7X0F4_HETBA</name>
<keyword evidence="1" id="KW-1185">Reference proteome</keyword>
<proteinExistence type="predicted"/>
<organism evidence="1 2">
    <name type="scientific">Heterorhabditis bacteriophora</name>
    <name type="common">Entomopathogenic nematode worm</name>
    <dbReference type="NCBI Taxonomy" id="37862"/>
    <lineage>
        <taxon>Eukaryota</taxon>
        <taxon>Metazoa</taxon>
        <taxon>Ecdysozoa</taxon>
        <taxon>Nematoda</taxon>
        <taxon>Chromadorea</taxon>
        <taxon>Rhabditida</taxon>
        <taxon>Rhabditina</taxon>
        <taxon>Rhabditomorpha</taxon>
        <taxon>Strongyloidea</taxon>
        <taxon>Heterorhabditidae</taxon>
        <taxon>Heterorhabditis</taxon>
    </lineage>
</organism>
<reference evidence="2" key="1">
    <citation type="submission" date="2016-11" db="UniProtKB">
        <authorList>
            <consortium name="WormBaseParasite"/>
        </authorList>
    </citation>
    <scope>IDENTIFICATION</scope>
</reference>
<accession>A0A1I7X0F4</accession>
<sequence length="99" mass="11052">MSLSTSLITVPTTTVLNNIPSTLLLVRLHQHTCPCTNSVQFVTAPTICENTDSAQIAKNLGHDDKREFNGYPLPNRSAAVDKWYYVFAEVFSLFFKTSI</sequence>
<dbReference type="AlphaFoldDB" id="A0A1I7X0F4"/>
<protein>
    <submittedName>
        <fullName evidence="2">Uncharacterized protein</fullName>
    </submittedName>
</protein>
<dbReference type="Proteomes" id="UP000095283">
    <property type="component" value="Unplaced"/>
</dbReference>
<evidence type="ECO:0000313" key="2">
    <source>
        <dbReference type="WBParaSite" id="Hba_10933"/>
    </source>
</evidence>
<dbReference type="WBParaSite" id="Hba_10933">
    <property type="protein sequence ID" value="Hba_10933"/>
    <property type="gene ID" value="Hba_10933"/>
</dbReference>
<evidence type="ECO:0000313" key="1">
    <source>
        <dbReference type="Proteomes" id="UP000095283"/>
    </source>
</evidence>